<dbReference type="OrthoDB" id="3888684at2759"/>
<gene>
    <name evidence="3" type="ORF">AMS68_007833</name>
</gene>
<dbReference type="GO" id="GO:0042144">
    <property type="term" value="P:vacuole fusion, non-autophagic"/>
    <property type="evidence" value="ECO:0007669"/>
    <property type="project" value="TreeGrafter"/>
</dbReference>
<dbReference type="InterPro" id="IPR037045">
    <property type="entry name" value="S8pro/Inhibitor_I9_sf"/>
</dbReference>
<dbReference type="PANTHER" id="PTHR28288:SF1">
    <property type="entry name" value="INHIBITOR I9 DOMAIN-CONTAINING PROTEIN"/>
    <property type="match status" value="1"/>
</dbReference>
<evidence type="ECO:0000313" key="4">
    <source>
        <dbReference type="Proteomes" id="UP000503462"/>
    </source>
</evidence>
<evidence type="ECO:0000256" key="1">
    <source>
        <dbReference type="ARBA" id="ARBA00038069"/>
    </source>
</evidence>
<organism evidence="3 4">
    <name type="scientific">Peltaster fructicola</name>
    <dbReference type="NCBI Taxonomy" id="286661"/>
    <lineage>
        <taxon>Eukaryota</taxon>
        <taxon>Fungi</taxon>
        <taxon>Dikarya</taxon>
        <taxon>Ascomycota</taxon>
        <taxon>Pezizomycotina</taxon>
        <taxon>Dothideomycetes</taxon>
        <taxon>Dothideomycetes incertae sedis</taxon>
        <taxon>Peltaster</taxon>
    </lineage>
</organism>
<dbReference type="Proteomes" id="UP000503462">
    <property type="component" value="Chromosome 5"/>
</dbReference>
<proteinExistence type="inferred from homology"/>
<evidence type="ECO:0000313" key="3">
    <source>
        <dbReference type="EMBL" id="QIX02316.1"/>
    </source>
</evidence>
<sequence length="98" mass="9996">MKLSAISLLAVAAPLAANALTTEQKPVIVSYNSPVAPGVLEEAKAAIIKAGGVITHEFALIQGFAAKASEDILSQIQAMEAHSGILIEEDTVVGINGS</sequence>
<accession>A0A6H0Y5R7</accession>
<comment type="similarity">
    <text evidence="1">Belongs to the protease inhibitor I9 family.</text>
</comment>
<feature type="chain" id="PRO_5026182008" description="Inhibitor I9 domain-containing protein" evidence="2">
    <location>
        <begin position="20"/>
        <end position="98"/>
    </location>
</feature>
<dbReference type="EMBL" id="CP051143">
    <property type="protein sequence ID" value="QIX02316.1"/>
    <property type="molecule type" value="Genomic_DNA"/>
</dbReference>
<dbReference type="AlphaFoldDB" id="A0A6H0Y5R7"/>
<name>A0A6H0Y5R7_9PEZI</name>
<dbReference type="InterPro" id="IPR052471">
    <property type="entry name" value="PBI_I9"/>
</dbReference>
<dbReference type="GO" id="GO:0004866">
    <property type="term" value="F:endopeptidase inhibitor activity"/>
    <property type="evidence" value="ECO:0007669"/>
    <property type="project" value="TreeGrafter"/>
</dbReference>
<reference evidence="3 4" key="1">
    <citation type="journal article" date="2016" name="Sci. Rep.">
        <title>Peltaster fructicola genome reveals evolution from an invasive phytopathogen to an ectophytic parasite.</title>
        <authorList>
            <person name="Xu C."/>
            <person name="Chen H."/>
            <person name="Gleason M.L."/>
            <person name="Xu J.R."/>
            <person name="Liu H."/>
            <person name="Zhang R."/>
            <person name="Sun G."/>
        </authorList>
    </citation>
    <scope>NUCLEOTIDE SEQUENCE [LARGE SCALE GENOMIC DNA]</scope>
    <source>
        <strain evidence="3 4">LNHT1506</strain>
    </source>
</reference>
<keyword evidence="4" id="KW-1185">Reference proteome</keyword>
<keyword evidence="2" id="KW-0732">Signal</keyword>
<dbReference type="PANTHER" id="PTHR28288">
    <property type="entry name" value="PROTEASE B INHIBITOR 2"/>
    <property type="match status" value="1"/>
</dbReference>
<feature type="signal peptide" evidence="2">
    <location>
        <begin position="1"/>
        <end position="19"/>
    </location>
</feature>
<dbReference type="Gene3D" id="3.30.70.80">
    <property type="entry name" value="Peptidase S8 propeptide/proteinase inhibitor I9"/>
    <property type="match status" value="1"/>
</dbReference>
<protein>
    <recommendedName>
        <fullName evidence="5">Inhibitor I9 domain-containing protein</fullName>
    </recommendedName>
</protein>
<evidence type="ECO:0008006" key="5">
    <source>
        <dbReference type="Google" id="ProtNLM"/>
    </source>
</evidence>
<evidence type="ECO:0000256" key="2">
    <source>
        <dbReference type="SAM" id="SignalP"/>
    </source>
</evidence>
<dbReference type="SUPFAM" id="SSF54897">
    <property type="entry name" value="Protease propeptides/inhibitors"/>
    <property type="match status" value="1"/>
</dbReference>